<name>A0A366D266_9GAMM</name>
<sequence length="106" mass="11783">MASEMIQLLVFDLNDFSSKRGNKLTVMADEYQNISSAMFKDSMDSMSKWLVGSSIISTLGCCMIILPNSKGVFSPPEQTFALFLISSEDNNIRPKMPRAIKGVRPL</sequence>
<protein>
    <submittedName>
        <fullName evidence="1">Uncharacterized protein</fullName>
    </submittedName>
</protein>
<dbReference type="Proteomes" id="UP000252086">
    <property type="component" value="Unassembled WGS sequence"/>
</dbReference>
<reference evidence="1 2" key="1">
    <citation type="submission" date="2018-06" db="EMBL/GenBank/DDBJ databases">
        <title>Genomic Encyclopedia of Type Strains, Phase III (KMG-III): the genomes of soil and plant-associated and newly described type strains.</title>
        <authorList>
            <person name="Whitman W."/>
        </authorList>
    </citation>
    <scope>NUCLEOTIDE SEQUENCE [LARGE SCALE GENOMIC DNA]</scope>
    <source>
        <strain evidence="1 2">CECT 7732</strain>
    </source>
</reference>
<accession>A0A366D266</accession>
<proteinExistence type="predicted"/>
<gene>
    <name evidence="1" type="ORF">DFP76_103452</name>
</gene>
<evidence type="ECO:0000313" key="2">
    <source>
        <dbReference type="Proteomes" id="UP000252086"/>
    </source>
</evidence>
<evidence type="ECO:0000313" key="1">
    <source>
        <dbReference type="EMBL" id="RBO84177.1"/>
    </source>
</evidence>
<organism evidence="1 2">
    <name type="scientific">Marinomonas aquiplantarum</name>
    <dbReference type="NCBI Taxonomy" id="491951"/>
    <lineage>
        <taxon>Bacteria</taxon>
        <taxon>Pseudomonadati</taxon>
        <taxon>Pseudomonadota</taxon>
        <taxon>Gammaproteobacteria</taxon>
        <taxon>Oceanospirillales</taxon>
        <taxon>Oceanospirillaceae</taxon>
        <taxon>Marinomonas</taxon>
    </lineage>
</organism>
<comment type="caution">
    <text evidence="1">The sequence shown here is derived from an EMBL/GenBank/DDBJ whole genome shotgun (WGS) entry which is preliminary data.</text>
</comment>
<dbReference type="EMBL" id="QNRF01000003">
    <property type="protein sequence ID" value="RBO84177.1"/>
    <property type="molecule type" value="Genomic_DNA"/>
</dbReference>
<dbReference type="AlphaFoldDB" id="A0A366D266"/>
<keyword evidence="2" id="KW-1185">Reference proteome</keyword>